<dbReference type="InterPro" id="IPR005467">
    <property type="entry name" value="His_kinase_dom"/>
</dbReference>
<evidence type="ECO:0000313" key="9">
    <source>
        <dbReference type="EMBL" id="OGF66877.1"/>
    </source>
</evidence>
<gene>
    <name evidence="9" type="ORF">A2Y62_01380</name>
</gene>
<feature type="domain" description="Histidine kinase" evidence="8">
    <location>
        <begin position="1"/>
        <end position="90"/>
    </location>
</feature>
<keyword evidence="4" id="KW-0547">Nucleotide-binding</keyword>
<dbReference type="PROSITE" id="PS50109">
    <property type="entry name" value="HIS_KIN"/>
    <property type="match status" value="1"/>
</dbReference>
<dbReference type="EC" id="2.7.13.3" evidence="2"/>
<dbReference type="GO" id="GO:0005524">
    <property type="term" value="F:ATP binding"/>
    <property type="evidence" value="ECO:0007669"/>
    <property type="project" value="UniProtKB-KW"/>
</dbReference>
<evidence type="ECO:0000256" key="6">
    <source>
        <dbReference type="ARBA" id="ARBA00022840"/>
    </source>
</evidence>
<dbReference type="SMART" id="SM00387">
    <property type="entry name" value="HATPase_c"/>
    <property type="match status" value="1"/>
</dbReference>
<comment type="catalytic activity">
    <reaction evidence="1">
        <text>ATP + protein L-histidine = ADP + protein N-phospho-L-histidine.</text>
        <dbReference type="EC" id="2.7.13.3"/>
    </reaction>
</comment>
<reference evidence="9 10" key="1">
    <citation type="journal article" date="2016" name="Nat. Commun.">
        <title>Thousands of microbial genomes shed light on interconnected biogeochemical processes in an aquifer system.</title>
        <authorList>
            <person name="Anantharaman K."/>
            <person name="Brown C.T."/>
            <person name="Hug L.A."/>
            <person name="Sharon I."/>
            <person name="Castelle C.J."/>
            <person name="Probst A.J."/>
            <person name="Thomas B.C."/>
            <person name="Singh A."/>
            <person name="Wilkins M.J."/>
            <person name="Karaoz U."/>
            <person name="Brodie E.L."/>
            <person name="Williams K.H."/>
            <person name="Hubbard S.S."/>
            <person name="Banfield J.F."/>
        </authorList>
    </citation>
    <scope>NUCLEOTIDE SEQUENCE [LARGE SCALE GENOMIC DNA]</scope>
</reference>
<evidence type="ECO:0000256" key="4">
    <source>
        <dbReference type="ARBA" id="ARBA00022741"/>
    </source>
</evidence>
<keyword evidence="6" id="KW-0067">ATP-binding</keyword>
<comment type="caution">
    <text evidence="9">The sequence shown here is derived from an EMBL/GenBank/DDBJ whole genome shotgun (WGS) entry which is preliminary data.</text>
</comment>
<dbReference type="InterPro" id="IPR004358">
    <property type="entry name" value="Sig_transdc_His_kin-like_C"/>
</dbReference>
<sequence length="103" mass="11292">MNNGGELKVITSKIKFEEFIQIDISDSGSGIPPENLKKLFDPFFTTKKSQGTGLGLSISLSYIKNHNGNITVKSQTGQGTNFTILLPIRQKGKTLFTDEEVVT</sequence>
<keyword evidence="3" id="KW-0808">Transferase</keyword>
<dbReference type="PANTHER" id="PTHR43065">
    <property type="entry name" value="SENSOR HISTIDINE KINASE"/>
    <property type="match status" value="1"/>
</dbReference>
<dbReference type="GO" id="GO:0004673">
    <property type="term" value="F:protein histidine kinase activity"/>
    <property type="evidence" value="ECO:0007669"/>
    <property type="project" value="UniProtKB-EC"/>
</dbReference>
<evidence type="ECO:0000256" key="1">
    <source>
        <dbReference type="ARBA" id="ARBA00000085"/>
    </source>
</evidence>
<dbReference type="GO" id="GO:0000160">
    <property type="term" value="P:phosphorelay signal transduction system"/>
    <property type="evidence" value="ECO:0007669"/>
    <property type="project" value="UniProtKB-KW"/>
</dbReference>
<evidence type="ECO:0000256" key="3">
    <source>
        <dbReference type="ARBA" id="ARBA00022679"/>
    </source>
</evidence>
<dbReference type="Pfam" id="PF02518">
    <property type="entry name" value="HATPase_c"/>
    <property type="match status" value="1"/>
</dbReference>
<organism evidence="9 10">
    <name type="scientific">Candidatus Fischerbacteria bacterium RBG_13_37_8</name>
    <dbReference type="NCBI Taxonomy" id="1817863"/>
    <lineage>
        <taxon>Bacteria</taxon>
        <taxon>Candidatus Fischeribacteriota</taxon>
    </lineage>
</organism>
<keyword evidence="5" id="KW-0418">Kinase</keyword>
<dbReference type="Gene3D" id="3.30.565.10">
    <property type="entry name" value="Histidine kinase-like ATPase, C-terminal domain"/>
    <property type="match status" value="1"/>
</dbReference>
<dbReference type="InterPro" id="IPR003594">
    <property type="entry name" value="HATPase_dom"/>
</dbReference>
<dbReference type="EMBL" id="MFGW01000079">
    <property type="protein sequence ID" value="OGF66877.1"/>
    <property type="molecule type" value="Genomic_DNA"/>
</dbReference>
<dbReference type="STRING" id="1817863.A2Y62_01380"/>
<evidence type="ECO:0000256" key="5">
    <source>
        <dbReference type="ARBA" id="ARBA00022777"/>
    </source>
</evidence>
<evidence type="ECO:0000256" key="2">
    <source>
        <dbReference type="ARBA" id="ARBA00012438"/>
    </source>
</evidence>
<name>A0A1F5VUD0_9BACT</name>
<proteinExistence type="predicted"/>
<dbReference type="PRINTS" id="PR00344">
    <property type="entry name" value="BCTRLSENSOR"/>
</dbReference>
<keyword evidence="7" id="KW-0902">Two-component regulatory system</keyword>
<evidence type="ECO:0000313" key="10">
    <source>
        <dbReference type="Proteomes" id="UP000178943"/>
    </source>
</evidence>
<dbReference type="Proteomes" id="UP000178943">
    <property type="component" value="Unassembled WGS sequence"/>
</dbReference>
<evidence type="ECO:0000256" key="7">
    <source>
        <dbReference type="ARBA" id="ARBA00023012"/>
    </source>
</evidence>
<dbReference type="InterPro" id="IPR036890">
    <property type="entry name" value="HATPase_C_sf"/>
</dbReference>
<protein>
    <recommendedName>
        <fullName evidence="2">histidine kinase</fullName>
        <ecNumber evidence="2">2.7.13.3</ecNumber>
    </recommendedName>
</protein>
<accession>A0A1F5VUD0</accession>
<dbReference type="AlphaFoldDB" id="A0A1F5VUD0"/>
<dbReference type="PANTHER" id="PTHR43065:SF46">
    <property type="entry name" value="C4-DICARBOXYLATE TRANSPORT SENSOR PROTEIN DCTB"/>
    <property type="match status" value="1"/>
</dbReference>
<evidence type="ECO:0000259" key="8">
    <source>
        <dbReference type="PROSITE" id="PS50109"/>
    </source>
</evidence>
<dbReference type="SUPFAM" id="SSF55874">
    <property type="entry name" value="ATPase domain of HSP90 chaperone/DNA topoisomerase II/histidine kinase"/>
    <property type="match status" value="1"/>
</dbReference>